<comment type="caution">
    <text evidence="1">The sequence shown here is derived from an EMBL/GenBank/DDBJ whole genome shotgun (WGS) entry which is preliminary data.</text>
</comment>
<dbReference type="OrthoDB" id="9798683at2"/>
<dbReference type="Pfam" id="PF07302">
    <property type="entry name" value="AroM"/>
    <property type="match status" value="1"/>
</dbReference>
<dbReference type="NCBIfam" id="NF007788">
    <property type="entry name" value="PRK10481.1"/>
    <property type="match status" value="1"/>
</dbReference>
<keyword evidence="2" id="KW-1185">Reference proteome</keyword>
<accession>A0A3N6S269</accession>
<sequence length="221" mass="24234">MKHTLATVTLCTGPLGLLREYVPEAQIAHFCLFNGLSAAEIEQRYAPAADESVLMTHTEEGSFISLSALKVSDALQALVKKLEDQGFATILILCAGEYNKLVAERAVLLEPYRVLPPLVNAITGGNQVGIMVAREEYLNQQAWKWRSLALKPYFAVASPWQASQDELIDAALTLQERGADVLVLDCLGYHQRHGDFLQKLLGIPVLLSHTLIAKLAAELLV</sequence>
<dbReference type="AlphaFoldDB" id="A0A3N6S269"/>
<name>A0A3N6S269_9GAMM</name>
<dbReference type="RefSeq" id="WP_124231794.1">
    <property type="nucleotide sequence ID" value="NZ_RHHM01000002.1"/>
</dbReference>
<dbReference type="InterPro" id="IPR010843">
    <property type="entry name" value="Uncharacterised_AroM"/>
</dbReference>
<dbReference type="Proteomes" id="UP000279457">
    <property type="component" value="Unassembled WGS sequence"/>
</dbReference>
<protein>
    <submittedName>
        <fullName evidence="1">AroM family protein</fullName>
    </submittedName>
</protein>
<proteinExistence type="predicted"/>
<gene>
    <name evidence="1" type="ORF">EB241_03380</name>
</gene>
<dbReference type="GO" id="GO:0016855">
    <property type="term" value="F:racemase and epimerase activity, acting on amino acids and derivatives"/>
    <property type="evidence" value="ECO:0007669"/>
    <property type="project" value="InterPro"/>
</dbReference>
<evidence type="ECO:0000313" key="1">
    <source>
        <dbReference type="EMBL" id="RQM39728.1"/>
    </source>
</evidence>
<organism evidence="1 2">
    <name type="scientific">Erwinia psidii</name>
    <dbReference type="NCBI Taxonomy" id="69224"/>
    <lineage>
        <taxon>Bacteria</taxon>
        <taxon>Pseudomonadati</taxon>
        <taxon>Pseudomonadota</taxon>
        <taxon>Gammaproteobacteria</taxon>
        <taxon>Enterobacterales</taxon>
        <taxon>Erwiniaceae</taxon>
        <taxon>Erwinia</taxon>
    </lineage>
</organism>
<dbReference type="EMBL" id="RHHM01000002">
    <property type="protein sequence ID" value="RQM39728.1"/>
    <property type="molecule type" value="Genomic_DNA"/>
</dbReference>
<evidence type="ECO:0000313" key="2">
    <source>
        <dbReference type="Proteomes" id="UP000279457"/>
    </source>
</evidence>
<dbReference type="SUPFAM" id="SSF53681">
    <property type="entry name" value="Aspartate/glutamate racemase"/>
    <property type="match status" value="1"/>
</dbReference>
<dbReference type="Gene3D" id="3.40.50.1860">
    <property type="match status" value="1"/>
</dbReference>
<reference evidence="1 2" key="1">
    <citation type="submission" date="2018-10" db="EMBL/GenBank/DDBJ databases">
        <title>Draft genome sequence for the type isolate of Erwinia psidii, agent causal of bacterial blight in guava (Psidium guajava) and wilt and die-back of Eucalyptus spp.</title>
        <authorList>
            <person name="Hermenegildo P.S."/>
            <person name="Santos S.A."/>
            <person name="Guimaraes L.M.S."/>
            <person name="Vidigal P.M.P."/>
            <person name="Pereira I.C."/>
            <person name="Badel J.L."/>
            <person name="Alfenas-Zerbini P."/>
            <person name="Ferreira M.A.S.V."/>
            <person name="Alfenas A.C."/>
        </authorList>
    </citation>
    <scope>NUCLEOTIDE SEQUENCE [LARGE SCALE GENOMIC DNA]</scope>
    <source>
        <strain evidence="1 2">IBSBF 435</strain>
    </source>
</reference>
<dbReference type="InterPro" id="IPR001920">
    <property type="entry name" value="Asp/Glu_race"/>
</dbReference>